<evidence type="ECO:0000313" key="2">
    <source>
        <dbReference type="EMBL" id="JAT45236.1"/>
    </source>
</evidence>
<dbReference type="Pfam" id="PF00188">
    <property type="entry name" value="CAP"/>
    <property type="match status" value="1"/>
</dbReference>
<dbReference type="AlphaFoldDB" id="A0A1D1XS83"/>
<dbReference type="InterPro" id="IPR035940">
    <property type="entry name" value="CAP_sf"/>
</dbReference>
<feature type="domain" description="SCP" evidence="1">
    <location>
        <begin position="63"/>
        <end position="113"/>
    </location>
</feature>
<name>A0A1D1XS83_9ARAE</name>
<dbReference type="Gene3D" id="3.40.33.10">
    <property type="entry name" value="CAP"/>
    <property type="match status" value="1"/>
</dbReference>
<proteinExistence type="predicted"/>
<evidence type="ECO:0000259" key="1">
    <source>
        <dbReference type="Pfam" id="PF00188"/>
    </source>
</evidence>
<protein>
    <submittedName>
        <fullName evidence="2">Pathogenesis-related protein PR-1</fullName>
    </submittedName>
</protein>
<organism evidence="2">
    <name type="scientific">Anthurium amnicola</name>
    <dbReference type="NCBI Taxonomy" id="1678845"/>
    <lineage>
        <taxon>Eukaryota</taxon>
        <taxon>Viridiplantae</taxon>
        <taxon>Streptophyta</taxon>
        <taxon>Embryophyta</taxon>
        <taxon>Tracheophyta</taxon>
        <taxon>Spermatophyta</taxon>
        <taxon>Magnoliopsida</taxon>
        <taxon>Liliopsida</taxon>
        <taxon>Araceae</taxon>
        <taxon>Pothoideae</taxon>
        <taxon>Potheae</taxon>
        <taxon>Anthurium</taxon>
    </lineage>
</organism>
<sequence length="114" mass="12560">GQQSPLRHQYHPPMAPKAALSCGLLGTLLVLSSSLIPSSASRFEGPRRALQGAPQRTVQAYLAPHNQLRARLRLPPLQWSDALASYAAWWANQRSGDCLLIHSNSNYGENIFWG</sequence>
<feature type="non-terminal residue" evidence="2">
    <location>
        <position position="1"/>
    </location>
</feature>
<reference evidence="2" key="1">
    <citation type="submission" date="2015-07" db="EMBL/GenBank/DDBJ databases">
        <title>Transcriptome Assembly of Anthurium amnicola.</title>
        <authorList>
            <person name="Suzuki J."/>
        </authorList>
    </citation>
    <scope>NUCLEOTIDE SEQUENCE</scope>
</reference>
<feature type="non-terminal residue" evidence="2">
    <location>
        <position position="114"/>
    </location>
</feature>
<accession>A0A1D1XS83</accession>
<dbReference type="InterPro" id="IPR001283">
    <property type="entry name" value="CRISP-related"/>
</dbReference>
<dbReference type="InterPro" id="IPR014044">
    <property type="entry name" value="CAP_dom"/>
</dbReference>
<dbReference type="EMBL" id="GDJX01022700">
    <property type="protein sequence ID" value="JAT45236.1"/>
    <property type="molecule type" value="Transcribed_RNA"/>
</dbReference>
<dbReference type="SUPFAM" id="SSF55797">
    <property type="entry name" value="PR-1-like"/>
    <property type="match status" value="1"/>
</dbReference>
<dbReference type="PANTHER" id="PTHR10334">
    <property type="entry name" value="CYSTEINE-RICH SECRETORY PROTEIN-RELATED"/>
    <property type="match status" value="1"/>
</dbReference>
<gene>
    <name evidence="2" type="primary">PR-1_1</name>
    <name evidence="2" type="ORF">g.90219</name>
</gene>